<protein>
    <submittedName>
        <fullName evidence="4">Response regulatory domain-containing protein</fullName>
    </submittedName>
</protein>
<reference evidence="2 3" key="1">
    <citation type="submission" date="2018-11" db="EMBL/GenBank/DDBJ databases">
        <authorList>
            <consortium name="Pathogen Informatics"/>
        </authorList>
    </citation>
    <scope>NUCLEOTIDE SEQUENCE [LARGE SCALE GENOMIC DNA]</scope>
</reference>
<evidence type="ECO:0000256" key="1">
    <source>
        <dbReference type="SAM" id="MobiDB-lite"/>
    </source>
</evidence>
<keyword evidence="3" id="KW-1185">Reference proteome</keyword>
<evidence type="ECO:0000313" key="2">
    <source>
        <dbReference type="EMBL" id="VDP08310.1"/>
    </source>
</evidence>
<proteinExistence type="predicted"/>
<evidence type="ECO:0000313" key="3">
    <source>
        <dbReference type="Proteomes" id="UP000050761"/>
    </source>
</evidence>
<accession>A0A3P8AVB3</accession>
<feature type="compositionally biased region" description="Polar residues" evidence="1">
    <location>
        <begin position="18"/>
        <end position="28"/>
    </location>
</feature>
<evidence type="ECO:0000313" key="4">
    <source>
        <dbReference type="WBParaSite" id="HPBE_0001723701-mRNA-1"/>
    </source>
</evidence>
<feature type="region of interest" description="Disordered" evidence="1">
    <location>
        <begin position="1"/>
        <end position="28"/>
    </location>
</feature>
<organism evidence="3 4">
    <name type="scientific">Heligmosomoides polygyrus</name>
    <name type="common">Parasitic roundworm</name>
    <dbReference type="NCBI Taxonomy" id="6339"/>
    <lineage>
        <taxon>Eukaryota</taxon>
        <taxon>Metazoa</taxon>
        <taxon>Ecdysozoa</taxon>
        <taxon>Nematoda</taxon>
        <taxon>Chromadorea</taxon>
        <taxon>Rhabditida</taxon>
        <taxon>Rhabditina</taxon>
        <taxon>Rhabditomorpha</taxon>
        <taxon>Strongyloidea</taxon>
        <taxon>Heligmosomidae</taxon>
        <taxon>Heligmosomoides</taxon>
    </lineage>
</organism>
<reference evidence="4" key="2">
    <citation type="submission" date="2019-09" db="UniProtKB">
        <authorList>
            <consortium name="WormBaseParasite"/>
        </authorList>
    </citation>
    <scope>IDENTIFICATION</scope>
</reference>
<accession>A0A183G6C1</accession>
<dbReference type="WBParaSite" id="HPBE_0001723701-mRNA-1">
    <property type="protein sequence ID" value="HPBE_0001723701-mRNA-1"/>
    <property type="gene ID" value="HPBE_0001723701"/>
</dbReference>
<name>A0A183G6C1_HELPZ</name>
<sequence length="145" mass="15816">MRNPNSQIRTLAPLSASPPHTHSATQSLPLDTLPAPVLGSLVAAERDEALLLLNLLLNIDFAFLPHSIPSSKPRRNSSGVIVSERSRDSIVTIERFDDPLMKIVVAAKERLTHFSAYAPQTGCSDQARTKDVIIVADDLAERKVL</sequence>
<dbReference type="AlphaFoldDB" id="A0A183G6C1"/>
<dbReference type="Proteomes" id="UP000050761">
    <property type="component" value="Unassembled WGS sequence"/>
</dbReference>
<gene>
    <name evidence="2" type="ORF">HPBE_LOCUS17236</name>
</gene>
<dbReference type="EMBL" id="UZAH01029881">
    <property type="protein sequence ID" value="VDP08310.1"/>
    <property type="molecule type" value="Genomic_DNA"/>
</dbReference>